<evidence type="ECO:0000313" key="7">
    <source>
        <dbReference type="EMBL" id="SDD91949.1"/>
    </source>
</evidence>
<dbReference type="PROSITE" id="PS00737">
    <property type="entry name" value="THIOLASE_2"/>
    <property type="match status" value="1"/>
</dbReference>
<evidence type="ECO:0000256" key="3">
    <source>
        <dbReference type="ARBA" id="ARBA00023315"/>
    </source>
</evidence>
<dbReference type="Pfam" id="PF02803">
    <property type="entry name" value="Thiolase_C"/>
    <property type="match status" value="1"/>
</dbReference>
<dbReference type="Pfam" id="PF00108">
    <property type="entry name" value="Thiolase_N"/>
    <property type="match status" value="1"/>
</dbReference>
<keyword evidence="3 4" id="KW-0012">Acyltransferase</keyword>
<accession>A0A1G6YNI7</accession>
<dbReference type="NCBIfam" id="TIGR01930">
    <property type="entry name" value="AcCoA-C-Actrans"/>
    <property type="match status" value="1"/>
</dbReference>
<name>A0A1G6YNI7_9PROT</name>
<feature type="domain" description="Thiolase C-terminal" evidence="6">
    <location>
        <begin position="266"/>
        <end position="387"/>
    </location>
</feature>
<organism evidence="7 8">
    <name type="scientific">Kordiimonas lacus</name>
    <dbReference type="NCBI Taxonomy" id="637679"/>
    <lineage>
        <taxon>Bacteria</taxon>
        <taxon>Pseudomonadati</taxon>
        <taxon>Pseudomonadota</taxon>
        <taxon>Alphaproteobacteria</taxon>
        <taxon>Kordiimonadales</taxon>
        <taxon>Kordiimonadaceae</taxon>
        <taxon>Kordiimonas</taxon>
    </lineage>
</organism>
<gene>
    <name evidence="7" type="ORF">SAMN04488071_1687</name>
</gene>
<dbReference type="Proteomes" id="UP000183685">
    <property type="component" value="Unassembled WGS sequence"/>
</dbReference>
<evidence type="ECO:0000259" key="6">
    <source>
        <dbReference type="Pfam" id="PF02803"/>
    </source>
</evidence>
<dbReference type="InterPro" id="IPR016039">
    <property type="entry name" value="Thiolase-like"/>
</dbReference>
<dbReference type="SUPFAM" id="SSF53901">
    <property type="entry name" value="Thiolase-like"/>
    <property type="match status" value="1"/>
</dbReference>
<dbReference type="InterPro" id="IPR020617">
    <property type="entry name" value="Thiolase_C"/>
</dbReference>
<evidence type="ECO:0000256" key="2">
    <source>
        <dbReference type="ARBA" id="ARBA00022679"/>
    </source>
</evidence>
<dbReference type="EMBL" id="FNAK01000003">
    <property type="protein sequence ID" value="SDD91949.1"/>
    <property type="molecule type" value="Genomic_DNA"/>
</dbReference>
<sequence length="389" mass="40081">MYIFDAIYTPRGAARKGGALSGVAPADLLAGTIDSMLARAPDAAPAGVFAGCVTQSGEQGGHIARTAALLSGLPEHTAALTLNNFCCSGLDAIWTAALQGSAQNSLQLAGGVESMSRVAPFSDGGPYYSDPKMMQRTGFVPLWFAADFVATLQGISREEADAYAARSQARAQARTPASVIPVETPHGRVTSNETPRVGVTAESLAGMEPMAEKLGPMIADQAFLAAYPDAAPVNHIHTFGNAPALADAASMLLVGDLAAGEAAGLRPKARIVSYATVADDKLLSLTGGLKAAREVLDRAGMSASDIDLFEFNEAYAAVCIQFMRHLDIDPDRMNTGGGAIALGHPMGATGGILLATLLECLEREDRTTGMAAISGASGLGSAMIIERLS</sequence>
<proteinExistence type="inferred from homology"/>
<dbReference type="PANTHER" id="PTHR43365">
    <property type="entry name" value="BLR7806 PROTEIN"/>
    <property type="match status" value="1"/>
</dbReference>
<feature type="domain" description="Thiolase N-terminal" evidence="5">
    <location>
        <begin position="2"/>
        <end position="219"/>
    </location>
</feature>
<dbReference type="Gene3D" id="3.40.47.10">
    <property type="match status" value="2"/>
</dbReference>
<dbReference type="GO" id="GO:0003988">
    <property type="term" value="F:acetyl-CoA C-acyltransferase activity"/>
    <property type="evidence" value="ECO:0007669"/>
    <property type="project" value="UniProtKB-ARBA"/>
</dbReference>
<reference evidence="7 8" key="1">
    <citation type="submission" date="2016-10" db="EMBL/GenBank/DDBJ databases">
        <authorList>
            <person name="de Groot N.N."/>
        </authorList>
    </citation>
    <scope>NUCLEOTIDE SEQUENCE [LARGE SCALE GENOMIC DNA]</scope>
    <source>
        <strain evidence="7 8">CGMCC 1.9109</strain>
    </source>
</reference>
<comment type="similarity">
    <text evidence="1 4">Belongs to the thiolase-like superfamily. Thiolase family.</text>
</comment>
<dbReference type="PIRSF" id="PIRSF000429">
    <property type="entry name" value="Ac-CoA_Ac_transf"/>
    <property type="match status" value="1"/>
</dbReference>
<dbReference type="InterPro" id="IPR020616">
    <property type="entry name" value="Thiolase_N"/>
</dbReference>
<evidence type="ECO:0000259" key="5">
    <source>
        <dbReference type="Pfam" id="PF00108"/>
    </source>
</evidence>
<evidence type="ECO:0000313" key="8">
    <source>
        <dbReference type="Proteomes" id="UP000183685"/>
    </source>
</evidence>
<dbReference type="CDD" id="cd00751">
    <property type="entry name" value="thiolase"/>
    <property type="match status" value="1"/>
</dbReference>
<dbReference type="PANTHER" id="PTHR43365:SF1">
    <property type="entry name" value="ACETYL-COA C-ACYLTRANSFERASE"/>
    <property type="match status" value="1"/>
</dbReference>
<evidence type="ECO:0000256" key="4">
    <source>
        <dbReference type="RuleBase" id="RU003557"/>
    </source>
</evidence>
<dbReference type="InterPro" id="IPR020613">
    <property type="entry name" value="Thiolase_CS"/>
</dbReference>
<protein>
    <submittedName>
        <fullName evidence="7">Acetyl-CoA C-acetyltransferase</fullName>
    </submittedName>
</protein>
<dbReference type="RefSeq" id="WP_068302789.1">
    <property type="nucleotide sequence ID" value="NZ_FNAK01000003.1"/>
</dbReference>
<evidence type="ECO:0000256" key="1">
    <source>
        <dbReference type="ARBA" id="ARBA00010982"/>
    </source>
</evidence>
<keyword evidence="8" id="KW-1185">Reference proteome</keyword>
<dbReference type="InterPro" id="IPR002155">
    <property type="entry name" value="Thiolase"/>
</dbReference>
<dbReference type="AlphaFoldDB" id="A0A1G6YNI7"/>
<keyword evidence="2 4" id="KW-0808">Transferase</keyword>
<dbReference type="STRING" id="637679.GCA_001550055_01368"/>